<reference evidence="11" key="2">
    <citation type="journal article" date="2016" name="Int. J. Syst. Evol. Microbiol.">
        <title>Complete genome sequence and cell structure of Limnochorda pilosa, a Gram-negative spore-former within the phylum Firmicutes.</title>
        <authorList>
            <person name="Watanabe M."/>
            <person name="Kojima H."/>
            <person name="Fukui M."/>
        </authorList>
    </citation>
    <scope>NUCLEOTIDE SEQUENCE [LARGE SCALE GENOMIC DNA]</scope>
    <source>
        <strain evidence="11">HC45</strain>
    </source>
</reference>
<evidence type="ECO:0000256" key="8">
    <source>
        <dbReference type="RuleBase" id="RU003881"/>
    </source>
</evidence>
<proteinExistence type="inferred from homology"/>
<dbReference type="PANTHER" id="PTHR48105">
    <property type="entry name" value="THIOREDOXIN REDUCTASE 1-RELATED-RELATED"/>
    <property type="match status" value="1"/>
</dbReference>
<evidence type="ECO:0000256" key="3">
    <source>
        <dbReference type="ARBA" id="ARBA00022827"/>
    </source>
</evidence>
<evidence type="ECO:0000256" key="5">
    <source>
        <dbReference type="ARBA" id="ARBA00023157"/>
    </source>
</evidence>
<dbReference type="KEGG" id="lpil:LIP_2541"/>
<accession>A0A0K2SMN0</accession>
<comment type="similarity">
    <text evidence="1 7">Belongs to the class-II pyridine nucleotide-disulfide oxidoreductase family.</text>
</comment>
<gene>
    <name evidence="10" type="ORF">LIP_2541</name>
</gene>
<dbReference type="InterPro" id="IPR005982">
    <property type="entry name" value="Thioredox_Rdtase"/>
</dbReference>
<dbReference type="EMBL" id="AP014924">
    <property type="protein sequence ID" value="BAS28371.1"/>
    <property type="molecule type" value="Genomic_DNA"/>
</dbReference>
<keyword evidence="2 7" id="KW-0285">Flavoprotein</keyword>
<dbReference type="EC" id="1.8.1.9" evidence="7"/>
<organism evidence="10 11">
    <name type="scientific">Limnochorda pilosa</name>
    <dbReference type="NCBI Taxonomy" id="1555112"/>
    <lineage>
        <taxon>Bacteria</taxon>
        <taxon>Bacillati</taxon>
        <taxon>Bacillota</taxon>
        <taxon>Limnochordia</taxon>
        <taxon>Limnochordales</taxon>
        <taxon>Limnochordaceae</taxon>
        <taxon>Limnochorda</taxon>
    </lineage>
</organism>
<evidence type="ECO:0000313" key="10">
    <source>
        <dbReference type="EMBL" id="BAS28371.1"/>
    </source>
</evidence>
<dbReference type="SUPFAM" id="SSF51905">
    <property type="entry name" value="FAD/NAD(P)-binding domain"/>
    <property type="match status" value="1"/>
</dbReference>
<keyword evidence="6 7" id="KW-0676">Redox-active center</keyword>
<dbReference type="GO" id="GO:0004791">
    <property type="term" value="F:thioredoxin-disulfide reductase (NADPH) activity"/>
    <property type="evidence" value="ECO:0007669"/>
    <property type="project" value="UniProtKB-UniRule"/>
</dbReference>
<evidence type="ECO:0000256" key="4">
    <source>
        <dbReference type="ARBA" id="ARBA00023002"/>
    </source>
</evidence>
<name>A0A0K2SMN0_LIMPI</name>
<keyword evidence="8" id="KW-0521">NADP</keyword>
<dbReference type="PATRIC" id="fig|1555112.3.peg.2580"/>
<dbReference type="PRINTS" id="PR00469">
    <property type="entry name" value="PNDRDTASEII"/>
</dbReference>
<dbReference type="Proteomes" id="UP000065807">
    <property type="component" value="Chromosome"/>
</dbReference>
<reference evidence="11" key="1">
    <citation type="submission" date="2015-07" db="EMBL/GenBank/DDBJ databases">
        <title>Complete genome sequence and phylogenetic analysis of Limnochorda pilosa.</title>
        <authorList>
            <person name="Watanabe M."/>
            <person name="Kojima H."/>
            <person name="Fukui M."/>
        </authorList>
    </citation>
    <scope>NUCLEOTIDE SEQUENCE [LARGE SCALE GENOMIC DNA]</scope>
    <source>
        <strain evidence="11">HC45</strain>
    </source>
</reference>
<dbReference type="AlphaFoldDB" id="A0A0K2SMN0"/>
<dbReference type="Gene3D" id="3.50.50.60">
    <property type="entry name" value="FAD/NAD(P)-binding domain"/>
    <property type="match status" value="2"/>
</dbReference>
<sequence>MRDCIVIGSGPAGYTAALYTARAQMHPLVFQGDEPGGQLTTTTEVENYPGFPEGILGPELMEAMERQASRFGAEIRFARVDRVDFTSYPLKVEAEGQVHEARAVIVATGASARLLGLESERRLIGRGVSTCATCDGAFFPEKELFVVGGGDSALEETLFLTRYARIVHVVHRRDRFRASKIMQQRAAENPKVDVLFNRVVEEILDGGTGRVTGVRLRDVVTGRVEERAADGVFIAIGHKPNTELFRGQVEMDERGYIRTFRGTATSRRGVFAAGDVADPVYRQAVTAAGSGCQAALDVERFLEGTAFQDWTTAEVLRQA</sequence>
<evidence type="ECO:0000313" key="11">
    <source>
        <dbReference type="Proteomes" id="UP000065807"/>
    </source>
</evidence>
<keyword evidence="3 7" id="KW-0274">FAD</keyword>
<comment type="catalytic activity">
    <reaction evidence="7">
        <text>[thioredoxin]-dithiol + NADP(+) = [thioredoxin]-disulfide + NADPH + H(+)</text>
        <dbReference type="Rhea" id="RHEA:20345"/>
        <dbReference type="Rhea" id="RHEA-COMP:10698"/>
        <dbReference type="Rhea" id="RHEA-COMP:10700"/>
        <dbReference type="ChEBI" id="CHEBI:15378"/>
        <dbReference type="ChEBI" id="CHEBI:29950"/>
        <dbReference type="ChEBI" id="CHEBI:50058"/>
        <dbReference type="ChEBI" id="CHEBI:57783"/>
        <dbReference type="ChEBI" id="CHEBI:58349"/>
        <dbReference type="EC" id="1.8.1.9"/>
    </reaction>
</comment>
<keyword evidence="5" id="KW-1015">Disulfide bond</keyword>
<keyword evidence="4 7" id="KW-0560">Oxidoreductase</keyword>
<dbReference type="PROSITE" id="PS00573">
    <property type="entry name" value="PYRIDINE_REDOX_2"/>
    <property type="match status" value="1"/>
</dbReference>
<dbReference type="GO" id="GO:0005737">
    <property type="term" value="C:cytoplasm"/>
    <property type="evidence" value="ECO:0007669"/>
    <property type="project" value="InterPro"/>
</dbReference>
<dbReference type="InterPro" id="IPR008255">
    <property type="entry name" value="Pyr_nucl-diS_OxRdtase_2_AS"/>
</dbReference>
<dbReference type="InterPro" id="IPR023753">
    <property type="entry name" value="FAD/NAD-binding_dom"/>
</dbReference>
<evidence type="ECO:0000256" key="1">
    <source>
        <dbReference type="ARBA" id="ARBA00009333"/>
    </source>
</evidence>
<dbReference type="InterPro" id="IPR050097">
    <property type="entry name" value="Ferredoxin-NADP_redctase_2"/>
</dbReference>
<dbReference type="NCBIfam" id="TIGR01292">
    <property type="entry name" value="TRX_reduct"/>
    <property type="match status" value="1"/>
</dbReference>
<dbReference type="STRING" id="1555112.LIP_2541"/>
<protein>
    <recommendedName>
        <fullName evidence="7">Thioredoxin reductase</fullName>
        <ecNumber evidence="7">1.8.1.9</ecNumber>
    </recommendedName>
</protein>
<evidence type="ECO:0000256" key="2">
    <source>
        <dbReference type="ARBA" id="ARBA00022630"/>
    </source>
</evidence>
<dbReference type="GO" id="GO:0019430">
    <property type="term" value="P:removal of superoxide radicals"/>
    <property type="evidence" value="ECO:0007669"/>
    <property type="project" value="UniProtKB-UniRule"/>
</dbReference>
<dbReference type="InterPro" id="IPR036188">
    <property type="entry name" value="FAD/NAD-bd_sf"/>
</dbReference>
<evidence type="ECO:0000259" key="9">
    <source>
        <dbReference type="Pfam" id="PF07992"/>
    </source>
</evidence>
<keyword evidence="11" id="KW-1185">Reference proteome</keyword>
<dbReference type="Pfam" id="PF07992">
    <property type="entry name" value="Pyr_redox_2"/>
    <property type="match status" value="1"/>
</dbReference>
<evidence type="ECO:0000256" key="6">
    <source>
        <dbReference type="ARBA" id="ARBA00023284"/>
    </source>
</evidence>
<comment type="cofactor">
    <cofactor evidence="8">
        <name>FAD</name>
        <dbReference type="ChEBI" id="CHEBI:57692"/>
    </cofactor>
    <text evidence="8">Binds 1 FAD per subunit.</text>
</comment>
<evidence type="ECO:0000256" key="7">
    <source>
        <dbReference type="RuleBase" id="RU003880"/>
    </source>
</evidence>
<comment type="subunit">
    <text evidence="7">Homodimer.</text>
</comment>
<dbReference type="PRINTS" id="PR00368">
    <property type="entry name" value="FADPNR"/>
</dbReference>
<feature type="domain" description="FAD/NAD(P)-binding" evidence="9">
    <location>
        <begin position="3"/>
        <end position="291"/>
    </location>
</feature>